<accession>A0A917B3C7</accession>
<gene>
    <name evidence="2" type="ORF">GCM10010954_17370</name>
</gene>
<feature type="transmembrane region" description="Helical" evidence="1">
    <location>
        <begin position="49"/>
        <end position="67"/>
    </location>
</feature>
<reference evidence="2" key="1">
    <citation type="journal article" date="2014" name="Int. J. Syst. Evol. Microbiol.">
        <title>Complete genome sequence of Corynebacterium casei LMG S-19264T (=DSM 44701T), isolated from a smear-ripened cheese.</title>
        <authorList>
            <consortium name="US DOE Joint Genome Institute (JGI-PGF)"/>
            <person name="Walter F."/>
            <person name="Albersmeier A."/>
            <person name="Kalinowski J."/>
            <person name="Ruckert C."/>
        </authorList>
    </citation>
    <scope>NUCLEOTIDE SEQUENCE</scope>
    <source>
        <strain evidence="2">CGMCC 1.12153</strain>
    </source>
</reference>
<dbReference type="Proteomes" id="UP000660110">
    <property type="component" value="Unassembled WGS sequence"/>
</dbReference>
<evidence type="ECO:0000256" key="1">
    <source>
        <dbReference type="SAM" id="Phobius"/>
    </source>
</evidence>
<organism evidence="2 3">
    <name type="scientific">Halobacillus andaensis</name>
    <dbReference type="NCBI Taxonomy" id="1176239"/>
    <lineage>
        <taxon>Bacteria</taxon>
        <taxon>Bacillati</taxon>
        <taxon>Bacillota</taxon>
        <taxon>Bacilli</taxon>
        <taxon>Bacillales</taxon>
        <taxon>Bacillaceae</taxon>
        <taxon>Halobacillus</taxon>
    </lineage>
</organism>
<proteinExistence type="predicted"/>
<name>A0A917B3C7_HALAA</name>
<sequence length="81" mass="9328">MQINEKVYNQENDVTSEISIKHVIGFMLCILITSFSLWGAMYTSYTPKLLLYVLAAVAFSQAIVQLFNTQKRSEEKQTVYK</sequence>
<comment type="caution">
    <text evidence="2">The sequence shown here is derived from an EMBL/GenBank/DDBJ whole genome shotgun (WGS) entry which is preliminary data.</text>
</comment>
<keyword evidence="1" id="KW-1133">Transmembrane helix</keyword>
<keyword evidence="1" id="KW-0472">Membrane</keyword>
<dbReference type="RefSeq" id="WP_188377100.1">
    <property type="nucleotide sequence ID" value="NZ_BMEL01000002.1"/>
</dbReference>
<protein>
    <submittedName>
        <fullName evidence="2">Uncharacterized protein</fullName>
    </submittedName>
</protein>
<feature type="transmembrane region" description="Helical" evidence="1">
    <location>
        <begin position="23"/>
        <end position="43"/>
    </location>
</feature>
<reference evidence="2" key="2">
    <citation type="submission" date="2020-09" db="EMBL/GenBank/DDBJ databases">
        <authorList>
            <person name="Sun Q."/>
            <person name="Zhou Y."/>
        </authorList>
    </citation>
    <scope>NUCLEOTIDE SEQUENCE</scope>
    <source>
        <strain evidence="2">CGMCC 1.12153</strain>
    </source>
</reference>
<dbReference type="AlphaFoldDB" id="A0A917B3C7"/>
<dbReference type="EMBL" id="BMEL01000002">
    <property type="protein sequence ID" value="GGF19112.1"/>
    <property type="molecule type" value="Genomic_DNA"/>
</dbReference>
<keyword evidence="1" id="KW-0812">Transmembrane</keyword>
<evidence type="ECO:0000313" key="2">
    <source>
        <dbReference type="EMBL" id="GGF19112.1"/>
    </source>
</evidence>
<evidence type="ECO:0000313" key="3">
    <source>
        <dbReference type="Proteomes" id="UP000660110"/>
    </source>
</evidence>
<keyword evidence="3" id="KW-1185">Reference proteome</keyword>